<dbReference type="EMBL" id="LRQB01000052">
    <property type="protein sequence ID" value="KXA20164.1"/>
    <property type="molecule type" value="Genomic_DNA"/>
</dbReference>
<evidence type="ECO:0000256" key="1">
    <source>
        <dbReference type="ARBA" id="ARBA00022801"/>
    </source>
</evidence>
<dbReference type="CDD" id="cd00431">
    <property type="entry name" value="cysteine_hydrolases"/>
    <property type="match status" value="1"/>
</dbReference>
<accession>A0A133NV46</accession>
<dbReference type="InterPro" id="IPR000868">
    <property type="entry name" value="Isochorismatase-like_dom"/>
</dbReference>
<dbReference type="Proteomes" id="UP000070687">
    <property type="component" value="Unassembled WGS sequence"/>
</dbReference>
<gene>
    <name evidence="3" type="ORF">HMPREF3208_00858</name>
</gene>
<evidence type="ECO:0000313" key="3">
    <source>
        <dbReference type="EMBL" id="KXA20164.1"/>
    </source>
</evidence>
<proteinExistence type="predicted"/>
<evidence type="ECO:0000313" key="4">
    <source>
        <dbReference type="Proteomes" id="UP000070687"/>
    </source>
</evidence>
<evidence type="ECO:0000259" key="2">
    <source>
        <dbReference type="Pfam" id="PF00857"/>
    </source>
</evidence>
<dbReference type="OrthoDB" id="4426059at2"/>
<dbReference type="eggNOG" id="COG1335">
    <property type="taxonomic scope" value="Bacteria"/>
</dbReference>
<dbReference type="PATRIC" id="fig|2702.100.peg.839"/>
<dbReference type="SUPFAM" id="SSF52499">
    <property type="entry name" value="Isochorismatase-like hydrolases"/>
    <property type="match status" value="1"/>
</dbReference>
<dbReference type="PANTHER" id="PTHR43540:SF1">
    <property type="entry name" value="ISOCHORISMATASE HYDROLASE"/>
    <property type="match status" value="1"/>
</dbReference>
<dbReference type="InterPro" id="IPR036380">
    <property type="entry name" value="Isochorismatase-like_sf"/>
</dbReference>
<reference evidence="3 4" key="1">
    <citation type="submission" date="2016-01" db="EMBL/GenBank/DDBJ databases">
        <authorList>
            <person name="Oliw E.H."/>
        </authorList>
    </citation>
    <scope>NUCLEOTIDE SEQUENCE [LARGE SCALE GENOMIC DNA]</scope>
    <source>
        <strain evidence="3 4">PSS_7772B</strain>
    </source>
</reference>
<dbReference type="InterPro" id="IPR050272">
    <property type="entry name" value="Isochorismatase-like_hydrls"/>
</dbReference>
<dbReference type="Gene3D" id="3.40.50.850">
    <property type="entry name" value="Isochorismatase-like"/>
    <property type="match status" value="1"/>
</dbReference>
<sequence length="188" mass="20876">MIKEDEWLVVIDRQRVFCESDWSTWACADHTYDSTTEAFTKLAKAYGNRVIYTRYVAPLKPENAWVDYFKDWPQFLVEPNDPMYDFTPETAELAEGHTVVTCETFGKWGTELKAALGDCRKITVCGVATDCCVLTTALAAADSGVAVRIAADACAGSTPENHKLALKTMELFTPLITVCNTSEILNEV</sequence>
<dbReference type="Pfam" id="PF00857">
    <property type="entry name" value="Isochorismatase"/>
    <property type="match status" value="1"/>
</dbReference>
<comment type="caution">
    <text evidence="3">The sequence shown here is derived from an EMBL/GenBank/DDBJ whole genome shotgun (WGS) entry which is preliminary data.</text>
</comment>
<organism evidence="3 4">
    <name type="scientific">Gardnerella vaginalis</name>
    <dbReference type="NCBI Taxonomy" id="2702"/>
    <lineage>
        <taxon>Bacteria</taxon>
        <taxon>Bacillati</taxon>
        <taxon>Actinomycetota</taxon>
        <taxon>Actinomycetes</taxon>
        <taxon>Bifidobacteriales</taxon>
        <taxon>Bifidobacteriaceae</taxon>
        <taxon>Gardnerella</taxon>
    </lineage>
</organism>
<dbReference type="AlphaFoldDB" id="A0A133NV46"/>
<protein>
    <submittedName>
        <fullName evidence="3">Isochorismatase family protein</fullName>
    </submittedName>
</protein>
<dbReference type="PANTHER" id="PTHR43540">
    <property type="entry name" value="PEROXYUREIDOACRYLATE/UREIDOACRYLATE AMIDOHYDROLASE-RELATED"/>
    <property type="match status" value="1"/>
</dbReference>
<dbReference type="GO" id="GO:0016787">
    <property type="term" value="F:hydrolase activity"/>
    <property type="evidence" value="ECO:0007669"/>
    <property type="project" value="UniProtKB-KW"/>
</dbReference>
<feature type="domain" description="Isochorismatase-like" evidence="2">
    <location>
        <begin position="7"/>
        <end position="177"/>
    </location>
</feature>
<dbReference type="RefSeq" id="WP_016637046.1">
    <property type="nucleotide sequence ID" value="NZ_KQ956861.1"/>
</dbReference>
<name>A0A133NV46_GARVA</name>
<keyword evidence="1" id="KW-0378">Hydrolase</keyword>